<dbReference type="AlphaFoldDB" id="A0A914W5F8"/>
<dbReference type="Proteomes" id="UP000887566">
    <property type="component" value="Unplaced"/>
</dbReference>
<feature type="compositionally biased region" description="Acidic residues" evidence="5">
    <location>
        <begin position="53"/>
        <end position="66"/>
    </location>
</feature>
<protein>
    <submittedName>
        <fullName evidence="8">Acetyl-coenzyme A transporter 1</fullName>
    </submittedName>
</protein>
<feature type="transmembrane region" description="Helical" evidence="6">
    <location>
        <begin position="278"/>
        <end position="305"/>
    </location>
</feature>
<comment type="subcellular location">
    <subcellularLocation>
        <location evidence="1">Membrane</location>
        <topology evidence="1">Multi-pass membrane protein</topology>
    </subcellularLocation>
</comment>
<feature type="transmembrane region" description="Helical" evidence="6">
    <location>
        <begin position="174"/>
        <end position="192"/>
    </location>
</feature>
<reference evidence="8" key="1">
    <citation type="submission" date="2022-11" db="UniProtKB">
        <authorList>
            <consortium name="WormBaseParasite"/>
        </authorList>
    </citation>
    <scope>IDENTIFICATION</scope>
</reference>
<dbReference type="WBParaSite" id="PSAMB.scaffold3220size19216.g20709.t1">
    <property type="protein sequence ID" value="PSAMB.scaffold3220size19216.g20709.t1"/>
    <property type="gene ID" value="PSAMB.scaffold3220size19216.g20709"/>
</dbReference>
<dbReference type="InterPro" id="IPR004752">
    <property type="entry name" value="AmpG_permease/AT-1"/>
</dbReference>
<evidence type="ECO:0000313" key="8">
    <source>
        <dbReference type="WBParaSite" id="PSAMB.scaffold3220size19216.g20709.t1"/>
    </source>
</evidence>
<evidence type="ECO:0000256" key="3">
    <source>
        <dbReference type="ARBA" id="ARBA00022989"/>
    </source>
</evidence>
<feature type="transmembrane region" description="Helical" evidence="6">
    <location>
        <begin position="443"/>
        <end position="471"/>
    </location>
</feature>
<keyword evidence="2 6" id="KW-0812">Transmembrane</keyword>
<evidence type="ECO:0000256" key="2">
    <source>
        <dbReference type="ARBA" id="ARBA00022692"/>
    </source>
</evidence>
<organism evidence="7 8">
    <name type="scientific">Plectus sambesii</name>
    <dbReference type="NCBI Taxonomy" id="2011161"/>
    <lineage>
        <taxon>Eukaryota</taxon>
        <taxon>Metazoa</taxon>
        <taxon>Ecdysozoa</taxon>
        <taxon>Nematoda</taxon>
        <taxon>Chromadorea</taxon>
        <taxon>Plectida</taxon>
        <taxon>Plectina</taxon>
        <taxon>Plectoidea</taxon>
        <taxon>Plectidae</taxon>
        <taxon>Plectus</taxon>
    </lineage>
</organism>
<accession>A0A914W5F8</accession>
<feature type="transmembrane region" description="Helical" evidence="6">
    <location>
        <begin position="100"/>
        <end position="123"/>
    </location>
</feature>
<dbReference type="InterPro" id="IPR024371">
    <property type="entry name" value="AcetylCoA_trans_1-like"/>
</dbReference>
<feature type="region of interest" description="Disordered" evidence="5">
    <location>
        <begin position="1"/>
        <end position="79"/>
    </location>
</feature>
<dbReference type="GO" id="GO:0016020">
    <property type="term" value="C:membrane"/>
    <property type="evidence" value="ECO:0007669"/>
    <property type="project" value="UniProtKB-SubCell"/>
</dbReference>
<feature type="transmembrane region" description="Helical" evidence="6">
    <location>
        <begin position="413"/>
        <end position="431"/>
    </location>
</feature>
<evidence type="ECO:0000256" key="6">
    <source>
        <dbReference type="SAM" id="Phobius"/>
    </source>
</evidence>
<dbReference type="SUPFAM" id="SSF103473">
    <property type="entry name" value="MFS general substrate transporter"/>
    <property type="match status" value="1"/>
</dbReference>
<name>A0A914W5F8_9BILA</name>
<feature type="transmembrane region" description="Helical" evidence="6">
    <location>
        <begin position="135"/>
        <end position="153"/>
    </location>
</feature>
<feature type="transmembrane region" description="Helical" evidence="6">
    <location>
        <begin position="342"/>
        <end position="359"/>
    </location>
</feature>
<evidence type="ECO:0000256" key="1">
    <source>
        <dbReference type="ARBA" id="ARBA00004141"/>
    </source>
</evidence>
<sequence>MDGDLTRRTRSRQRSLRSSDLMAAEPEFATMDSGPHVPSLYRSKRRPNRGQEAEEALLGEEEEMEDGTLPRSTGRDSSVRRRGNWWQSWQEDLRGDFSSIFLLLFLYLLQGIPLGLIASIPLVLQSRHVTYAQQAIFSLAYWPFSLKLFWAPIVDSCFIQRLGRRKSWLVPTQYLIGIFMLVLSSQVTYILGDSEDGSGPNVTFLMLIFLPLNFLAATQDIAVDGWALTILSRKNVGYASTCNAVGQTAGFFLGNVVFLSLESAEFCNSYIRTHPQPYGIVTLAGDFVYFWGWIFMITTTLVLVFKHEVDHSVGDSNYADNEGDMGVVDAYKLLYTIMKLKPVLILVVILLTGKLAFAATDGMTGLKLIEMGVPKAELASMGLFLTPVQVLLPWLIGRYTAGPKPLNVYLRAYPYRIIMGAVFAVLIWWTPSFKTENGSYSKMVYVVWVVAYALHQVATYSIFVSMMAFYAQISDPKVGGTYMTLLNTLNNLGGNWPVTLMLSIADYFNWKGCIKPGSEEWLGACNTKELEESCTAAGNVCSTSIDSYYVLVTICSVLGFLWWKLMYRRINRLQDIDRREWSCMK</sequence>
<evidence type="ECO:0000313" key="7">
    <source>
        <dbReference type="Proteomes" id="UP000887566"/>
    </source>
</evidence>
<dbReference type="FunFam" id="1.20.1250.20:FF:000814">
    <property type="entry name" value="Uncharacterized protein"/>
    <property type="match status" value="1"/>
</dbReference>
<dbReference type="Gene3D" id="1.20.1250.20">
    <property type="entry name" value="MFS general substrate transporter like domains"/>
    <property type="match status" value="1"/>
</dbReference>
<dbReference type="Pfam" id="PF13000">
    <property type="entry name" value="Acatn"/>
    <property type="match status" value="2"/>
</dbReference>
<feature type="transmembrane region" description="Helical" evidence="6">
    <location>
        <begin position="548"/>
        <end position="565"/>
    </location>
</feature>
<feature type="transmembrane region" description="Helical" evidence="6">
    <location>
        <begin position="204"/>
        <end position="223"/>
    </location>
</feature>
<dbReference type="GO" id="GO:0035348">
    <property type="term" value="P:acetyl-CoA transmembrane transport"/>
    <property type="evidence" value="ECO:0007669"/>
    <property type="project" value="InterPro"/>
</dbReference>
<proteinExistence type="predicted"/>
<feature type="transmembrane region" description="Helical" evidence="6">
    <location>
        <begin position="235"/>
        <end position="258"/>
    </location>
</feature>
<dbReference type="GO" id="GO:0008521">
    <property type="term" value="F:acetyl-CoA transmembrane transporter activity"/>
    <property type="evidence" value="ECO:0007669"/>
    <property type="project" value="InterPro"/>
</dbReference>
<dbReference type="InterPro" id="IPR036259">
    <property type="entry name" value="MFS_trans_sf"/>
</dbReference>
<keyword evidence="3 6" id="KW-1133">Transmembrane helix</keyword>
<keyword evidence="4 6" id="KW-0472">Membrane</keyword>
<dbReference type="PANTHER" id="PTHR12778:SF9">
    <property type="entry name" value="ACETYL-COENZYME A TRANSPORTER 1"/>
    <property type="match status" value="1"/>
</dbReference>
<dbReference type="PANTHER" id="PTHR12778">
    <property type="entry name" value="SOLUTE CARRIER FAMILY 33 ACETYL-COA TRANSPORTER -RELATED"/>
    <property type="match status" value="1"/>
</dbReference>
<evidence type="ECO:0000256" key="5">
    <source>
        <dbReference type="SAM" id="MobiDB-lite"/>
    </source>
</evidence>
<keyword evidence="7" id="KW-1185">Reference proteome</keyword>
<evidence type="ECO:0000256" key="4">
    <source>
        <dbReference type="ARBA" id="ARBA00023136"/>
    </source>
</evidence>
<feature type="transmembrane region" description="Helical" evidence="6">
    <location>
        <begin position="379"/>
        <end position="401"/>
    </location>
</feature>